<keyword evidence="4" id="KW-0997">Cell inner membrane</keyword>
<keyword evidence="5 12" id="KW-0812">Transmembrane</keyword>
<dbReference type="GO" id="GO:0005524">
    <property type="term" value="F:ATP binding"/>
    <property type="evidence" value="ECO:0007669"/>
    <property type="project" value="UniProtKB-KW"/>
</dbReference>
<dbReference type="InterPro" id="IPR003593">
    <property type="entry name" value="AAA+_ATPase"/>
</dbReference>
<reference evidence="15 16" key="1">
    <citation type="submission" date="2020-08" db="EMBL/GenBank/DDBJ databases">
        <title>Sequencing the genomes of 1000 actinobacteria strains.</title>
        <authorList>
            <person name="Klenk H.-P."/>
        </authorList>
    </citation>
    <scope>NUCLEOTIDE SEQUENCE [LARGE SCALE GENOMIC DNA]</scope>
    <source>
        <strain evidence="15 16">DSM 45298</strain>
    </source>
</reference>
<feature type="transmembrane region" description="Helical" evidence="12">
    <location>
        <begin position="47"/>
        <end position="71"/>
    </location>
</feature>
<dbReference type="GO" id="GO:0140359">
    <property type="term" value="F:ABC-type transporter activity"/>
    <property type="evidence" value="ECO:0007669"/>
    <property type="project" value="InterPro"/>
</dbReference>
<comment type="similarity">
    <text evidence="11">Belongs to the ABC transporter superfamily. Siderophore-Fe(3+) uptake transporter (SIUT) (TC 3.A.1.21) family.</text>
</comment>
<evidence type="ECO:0000256" key="8">
    <source>
        <dbReference type="ARBA" id="ARBA00022967"/>
    </source>
</evidence>
<evidence type="ECO:0000256" key="10">
    <source>
        <dbReference type="ARBA" id="ARBA00023136"/>
    </source>
</evidence>
<keyword evidence="2" id="KW-0813">Transport</keyword>
<evidence type="ECO:0000256" key="7">
    <source>
        <dbReference type="ARBA" id="ARBA00022840"/>
    </source>
</evidence>
<accession>A0A840F895</accession>
<evidence type="ECO:0000256" key="5">
    <source>
        <dbReference type="ARBA" id="ARBA00022692"/>
    </source>
</evidence>
<dbReference type="AlphaFoldDB" id="A0A840F895"/>
<dbReference type="InterPro" id="IPR036640">
    <property type="entry name" value="ABC1_TM_sf"/>
</dbReference>
<keyword evidence="7 15" id="KW-0067">ATP-binding</keyword>
<feature type="transmembrane region" description="Helical" evidence="12">
    <location>
        <begin position="284"/>
        <end position="304"/>
    </location>
</feature>
<evidence type="ECO:0000256" key="2">
    <source>
        <dbReference type="ARBA" id="ARBA00022448"/>
    </source>
</evidence>
<evidence type="ECO:0000313" key="15">
    <source>
        <dbReference type="EMBL" id="MBB4137799.1"/>
    </source>
</evidence>
<keyword evidence="10 12" id="KW-0472">Membrane</keyword>
<evidence type="ECO:0000256" key="3">
    <source>
        <dbReference type="ARBA" id="ARBA00022475"/>
    </source>
</evidence>
<dbReference type="GO" id="GO:0016887">
    <property type="term" value="F:ATP hydrolysis activity"/>
    <property type="evidence" value="ECO:0007669"/>
    <property type="project" value="InterPro"/>
</dbReference>
<dbReference type="InterPro" id="IPR039421">
    <property type="entry name" value="Type_1_exporter"/>
</dbReference>
<evidence type="ECO:0000259" key="14">
    <source>
        <dbReference type="PROSITE" id="PS50929"/>
    </source>
</evidence>
<comment type="subcellular location">
    <subcellularLocation>
        <location evidence="1">Cell inner membrane</location>
        <topology evidence="1">Multi-pass membrane protein</topology>
    </subcellularLocation>
</comment>
<dbReference type="EMBL" id="JACIFP010000001">
    <property type="protein sequence ID" value="MBB4137799.1"/>
    <property type="molecule type" value="Genomic_DNA"/>
</dbReference>
<organism evidence="15 16">
    <name type="scientific">Gordonia humi</name>
    <dbReference type="NCBI Taxonomy" id="686429"/>
    <lineage>
        <taxon>Bacteria</taxon>
        <taxon>Bacillati</taxon>
        <taxon>Actinomycetota</taxon>
        <taxon>Actinomycetes</taxon>
        <taxon>Mycobacteriales</taxon>
        <taxon>Gordoniaceae</taxon>
        <taxon>Gordonia</taxon>
    </lineage>
</organism>
<evidence type="ECO:0000256" key="12">
    <source>
        <dbReference type="SAM" id="Phobius"/>
    </source>
</evidence>
<feature type="domain" description="ABC transmembrane type-1" evidence="14">
    <location>
        <begin position="51"/>
        <end position="236"/>
    </location>
</feature>
<keyword evidence="16" id="KW-1185">Reference proteome</keyword>
<dbReference type="FunFam" id="3.40.50.300:FF:000221">
    <property type="entry name" value="Multidrug ABC transporter ATP-binding protein"/>
    <property type="match status" value="1"/>
</dbReference>
<evidence type="ECO:0000256" key="9">
    <source>
        <dbReference type="ARBA" id="ARBA00022989"/>
    </source>
</evidence>
<dbReference type="GO" id="GO:0005886">
    <property type="term" value="C:plasma membrane"/>
    <property type="evidence" value="ECO:0007669"/>
    <property type="project" value="UniProtKB-SubCell"/>
</dbReference>
<evidence type="ECO:0000256" key="4">
    <source>
        <dbReference type="ARBA" id="ARBA00022519"/>
    </source>
</evidence>
<protein>
    <submittedName>
        <fullName evidence="15">ATP-binding cassette subfamily B protein</fullName>
    </submittedName>
</protein>
<dbReference type="Gene3D" id="3.40.50.300">
    <property type="entry name" value="P-loop containing nucleotide triphosphate hydrolases"/>
    <property type="match status" value="1"/>
</dbReference>
<feature type="transmembrane region" description="Helical" evidence="12">
    <location>
        <begin position="91"/>
        <end position="115"/>
    </location>
</feature>
<dbReference type="Pfam" id="PF00005">
    <property type="entry name" value="ABC_tran"/>
    <property type="match status" value="1"/>
</dbReference>
<dbReference type="SUPFAM" id="SSF52540">
    <property type="entry name" value="P-loop containing nucleoside triphosphate hydrolases"/>
    <property type="match status" value="1"/>
</dbReference>
<dbReference type="RefSeq" id="WP_183372618.1">
    <property type="nucleotide sequence ID" value="NZ_BAABHL010000001.1"/>
</dbReference>
<dbReference type="SMART" id="SM00382">
    <property type="entry name" value="AAA"/>
    <property type="match status" value="1"/>
</dbReference>
<keyword evidence="3" id="KW-1003">Cell membrane</keyword>
<evidence type="ECO:0000259" key="13">
    <source>
        <dbReference type="PROSITE" id="PS50893"/>
    </source>
</evidence>
<dbReference type="PROSITE" id="PS50893">
    <property type="entry name" value="ABC_TRANSPORTER_2"/>
    <property type="match status" value="1"/>
</dbReference>
<evidence type="ECO:0000313" key="16">
    <source>
        <dbReference type="Proteomes" id="UP000551501"/>
    </source>
</evidence>
<feature type="domain" description="ABC transporter" evidence="13">
    <location>
        <begin position="369"/>
        <end position="602"/>
    </location>
</feature>
<dbReference type="PROSITE" id="PS00211">
    <property type="entry name" value="ABC_TRANSPORTER_1"/>
    <property type="match status" value="1"/>
</dbReference>
<dbReference type="InterPro" id="IPR017871">
    <property type="entry name" value="ABC_transporter-like_CS"/>
</dbReference>
<keyword evidence="8" id="KW-1278">Translocase</keyword>
<dbReference type="InterPro" id="IPR027417">
    <property type="entry name" value="P-loop_NTPase"/>
</dbReference>
<dbReference type="Pfam" id="PF00664">
    <property type="entry name" value="ABC_membrane"/>
    <property type="match status" value="1"/>
</dbReference>
<dbReference type="Proteomes" id="UP000551501">
    <property type="component" value="Unassembled WGS sequence"/>
</dbReference>
<keyword evidence="9 12" id="KW-1133">Transmembrane helix</keyword>
<name>A0A840F895_9ACTN</name>
<feature type="transmembrane region" description="Helical" evidence="12">
    <location>
        <begin position="310"/>
        <end position="336"/>
    </location>
</feature>
<dbReference type="PROSITE" id="PS50929">
    <property type="entry name" value="ABC_TM1F"/>
    <property type="match status" value="1"/>
</dbReference>
<proteinExistence type="inferred from homology"/>
<evidence type="ECO:0000256" key="6">
    <source>
        <dbReference type="ARBA" id="ARBA00022741"/>
    </source>
</evidence>
<keyword evidence="6" id="KW-0547">Nucleotide-binding</keyword>
<evidence type="ECO:0000256" key="11">
    <source>
        <dbReference type="ARBA" id="ARBA00023455"/>
    </source>
</evidence>
<dbReference type="PANTHER" id="PTHR24221:SF654">
    <property type="entry name" value="ATP-BINDING CASSETTE SUB-FAMILY B MEMBER 6"/>
    <property type="match status" value="1"/>
</dbReference>
<dbReference type="PANTHER" id="PTHR24221">
    <property type="entry name" value="ATP-BINDING CASSETTE SUB-FAMILY B"/>
    <property type="match status" value="1"/>
</dbReference>
<dbReference type="SUPFAM" id="SSF90123">
    <property type="entry name" value="ABC transporter transmembrane region"/>
    <property type="match status" value="1"/>
</dbReference>
<gene>
    <name evidence="15" type="ORF">BKA16_004351</name>
</gene>
<sequence length="605" mass="63363">MTTPTPERAKTAAGVMSRAKDLVAKVDAVPRVDREPLRRLSAPAAGLIRPATGLQAFASALMVVTLIGIWIVADAGITGLTGDGDVASGRVYLGIGLVAGASVVGFAATSAAYYLTHIADLRVRRSVRLAVAERLGVLPLGWFDSSASQKALSAFGSDVETMHTGVAHGRMELVQSVVTPVPVLVWLFVVDWRLALVAAVGPVVNFVLQQRIMLRAMNHQVEQGAAVADLVGAANEEMRDAVTLRVAPVPAGPTRLLAAARRLHRVVVDSHLEQEARGSRIATLIDPVFGLLVVLVVGVILIEYSTLTPAGLIAFAVGTVVVASAPAAVTGARFGIVTAAMAAVRIEELLAAPALTAPAAPKTPVDNGIVVDEVSFGHDPAAPVLRGVSLTVAPNSFTAVVGPSGAGKSTLCALIGRHHDVDAGAIRIGGVDVRDIDPVDLAHRVAILPQRAVLLRTTVRDNIRLARPDASDAEVIAAARTAHIHDRITALPDGYDTVIGDGLSLSSGESQRIAMARALITDPEILILDEPTAHVDPESAARIHRSLAGIARSRTVLLIAHQLETIRHAEQIVVVEDGRVTRSGAHDDLVGTDGVYRRLWEAMSS</sequence>
<evidence type="ECO:0000256" key="1">
    <source>
        <dbReference type="ARBA" id="ARBA00004429"/>
    </source>
</evidence>
<dbReference type="InterPro" id="IPR011527">
    <property type="entry name" value="ABC1_TM_dom"/>
</dbReference>
<comment type="caution">
    <text evidence="15">The sequence shown here is derived from an EMBL/GenBank/DDBJ whole genome shotgun (WGS) entry which is preliminary data.</text>
</comment>
<dbReference type="Gene3D" id="1.20.1560.10">
    <property type="entry name" value="ABC transporter type 1, transmembrane domain"/>
    <property type="match status" value="1"/>
</dbReference>
<dbReference type="InterPro" id="IPR003439">
    <property type="entry name" value="ABC_transporter-like_ATP-bd"/>
</dbReference>